<dbReference type="PROSITE" id="PS50262">
    <property type="entry name" value="G_PROTEIN_RECEP_F1_2"/>
    <property type="match status" value="1"/>
</dbReference>
<protein>
    <recommendedName>
        <fullName evidence="12">G-protein coupled receptors family 1 profile domain-containing protein</fullName>
    </recommendedName>
</protein>
<dbReference type="InterPro" id="IPR000725">
    <property type="entry name" value="Olfact_rcpt"/>
</dbReference>
<evidence type="ECO:0000256" key="1">
    <source>
        <dbReference type="ARBA" id="ARBA00004651"/>
    </source>
</evidence>
<dbReference type="CDD" id="cd15936">
    <property type="entry name" value="7tmA_OR4D-like"/>
    <property type="match status" value="1"/>
</dbReference>
<dbReference type="PRINTS" id="PR00245">
    <property type="entry name" value="OLFACTORYR"/>
</dbReference>
<feature type="transmembrane region" description="Helical" evidence="11">
    <location>
        <begin position="141"/>
        <end position="165"/>
    </location>
</feature>
<evidence type="ECO:0000256" key="7">
    <source>
        <dbReference type="ARBA" id="ARBA00023040"/>
    </source>
</evidence>
<feature type="transmembrane region" description="Helical" evidence="11">
    <location>
        <begin position="60"/>
        <end position="83"/>
    </location>
</feature>
<feature type="transmembrane region" description="Helical" evidence="11">
    <location>
        <begin position="103"/>
        <end position="121"/>
    </location>
</feature>
<feature type="transmembrane region" description="Helical" evidence="11">
    <location>
        <begin position="271"/>
        <end position="290"/>
    </location>
</feature>
<evidence type="ECO:0000256" key="3">
    <source>
        <dbReference type="ARBA" id="ARBA00022475"/>
    </source>
</evidence>
<evidence type="ECO:0000256" key="11">
    <source>
        <dbReference type="SAM" id="Phobius"/>
    </source>
</evidence>
<comment type="subcellular location">
    <subcellularLocation>
        <location evidence="1">Cell membrane</location>
        <topology evidence="1">Multi-pass membrane protein</topology>
    </subcellularLocation>
</comment>
<comment type="similarity">
    <text evidence="2">Belongs to the G-protein coupled receptor 1 family.</text>
</comment>
<dbReference type="Pfam" id="PF13853">
    <property type="entry name" value="7tm_4"/>
    <property type="match status" value="1"/>
</dbReference>
<dbReference type="GO" id="GO:0004984">
    <property type="term" value="F:olfactory receptor activity"/>
    <property type="evidence" value="ECO:0007669"/>
    <property type="project" value="InterPro"/>
</dbReference>
<keyword evidence="6 11" id="KW-1133">Transmembrane helix</keyword>
<keyword evidence="5" id="KW-0552">Olfaction</keyword>
<dbReference type="GO" id="GO:0005886">
    <property type="term" value="C:plasma membrane"/>
    <property type="evidence" value="ECO:0007669"/>
    <property type="project" value="UniProtKB-SubCell"/>
</dbReference>
<dbReference type="OMA" id="TIMNHAL"/>
<feature type="domain" description="G-protein coupled receptors family 1 profile" evidence="12">
    <location>
        <begin position="42"/>
        <end position="288"/>
    </location>
</feature>
<evidence type="ECO:0000256" key="8">
    <source>
        <dbReference type="ARBA" id="ARBA00023136"/>
    </source>
</evidence>
<evidence type="ECO:0000256" key="6">
    <source>
        <dbReference type="ARBA" id="ARBA00022989"/>
    </source>
</evidence>
<dbReference type="PANTHER" id="PTHR48002">
    <property type="entry name" value="OLFACTORY RECEPTOR"/>
    <property type="match status" value="1"/>
</dbReference>
<evidence type="ECO:0000256" key="10">
    <source>
        <dbReference type="ARBA" id="ARBA00023224"/>
    </source>
</evidence>
<dbReference type="GO" id="GO:0004930">
    <property type="term" value="F:G protein-coupled receptor activity"/>
    <property type="evidence" value="ECO:0007669"/>
    <property type="project" value="UniProtKB-KW"/>
</dbReference>
<evidence type="ECO:0000313" key="14">
    <source>
        <dbReference type="Proteomes" id="UP000694392"/>
    </source>
</evidence>
<dbReference type="AlphaFoldDB" id="A0A8D0L2Y2"/>
<organism evidence="13 14">
    <name type="scientific">Sphenodon punctatus</name>
    <name type="common">Tuatara</name>
    <name type="synonym">Hatteria punctata</name>
    <dbReference type="NCBI Taxonomy" id="8508"/>
    <lineage>
        <taxon>Eukaryota</taxon>
        <taxon>Metazoa</taxon>
        <taxon>Chordata</taxon>
        <taxon>Craniata</taxon>
        <taxon>Vertebrata</taxon>
        <taxon>Euteleostomi</taxon>
        <taxon>Lepidosauria</taxon>
        <taxon>Sphenodontia</taxon>
        <taxon>Sphenodontidae</taxon>
        <taxon>Sphenodon</taxon>
    </lineage>
</organism>
<dbReference type="InterPro" id="IPR000276">
    <property type="entry name" value="GPCR_Rhodpsn"/>
</dbReference>
<evidence type="ECO:0000256" key="4">
    <source>
        <dbReference type="ARBA" id="ARBA00022692"/>
    </source>
</evidence>
<dbReference type="FunFam" id="1.20.1070.10:FF:000007">
    <property type="entry name" value="Olfactory receptor"/>
    <property type="match status" value="1"/>
</dbReference>
<evidence type="ECO:0000259" key="12">
    <source>
        <dbReference type="PROSITE" id="PS50262"/>
    </source>
</evidence>
<keyword evidence="5" id="KW-0716">Sensory transduction</keyword>
<reference evidence="13" key="1">
    <citation type="submission" date="2025-08" db="UniProtKB">
        <authorList>
            <consortium name="Ensembl"/>
        </authorList>
    </citation>
    <scope>IDENTIFICATION</scope>
</reference>
<dbReference type="InterPro" id="IPR017452">
    <property type="entry name" value="GPCR_Rhodpsn_7TM"/>
</dbReference>
<keyword evidence="3" id="KW-1003">Cell membrane</keyword>
<dbReference type="InterPro" id="IPR050427">
    <property type="entry name" value="Olfactory_Receptors"/>
</dbReference>
<dbReference type="Ensembl" id="ENSSPUT00000003932.1">
    <property type="protein sequence ID" value="ENSSPUP00000003699.1"/>
    <property type="gene ID" value="ENSSPUG00000002832.1"/>
</dbReference>
<feature type="transmembrane region" description="Helical" evidence="11">
    <location>
        <begin position="206"/>
        <end position="226"/>
    </location>
</feature>
<keyword evidence="10" id="KW-0807">Transducer</keyword>
<keyword evidence="8 11" id="KW-0472">Membrane</keyword>
<evidence type="ECO:0000256" key="2">
    <source>
        <dbReference type="ARBA" id="ARBA00010663"/>
    </source>
</evidence>
<accession>A0A8D0L2Y2</accession>
<evidence type="ECO:0000256" key="9">
    <source>
        <dbReference type="ARBA" id="ARBA00023170"/>
    </source>
</evidence>
<keyword evidence="4 11" id="KW-0812">Transmembrane</keyword>
<keyword evidence="7" id="KW-0297">G-protein coupled receptor</keyword>
<dbReference type="Proteomes" id="UP000694392">
    <property type="component" value="Unplaced"/>
</dbReference>
<proteinExistence type="inferred from homology"/>
<keyword evidence="14" id="KW-1185">Reference proteome</keyword>
<evidence type="ECO:0000256" key="5">
    <source>
        <dbReference type="ARBA" id="ARBA00022725"/>
    </source>
</evidence>
<name>A0A8D0L2Y2_SPHPU</name>
<reference evidence="13" key="2">
    <citation type="submission" date="2025-09" db="UniProtKB">
        <authorList>
            <consortium name="Ensembl"/>
        </authorList>
    </citation>
    <scope>IDENTIFICATION</scope>
</reference>
<dbReference type="GeneTree" id="ENSGT00940000165513"/>
<dbReference type="FunFam" id="1.10.1220.70:FF:000001">
    <property type="entry name" value="Olfactory receptor"/>
    <property type="match status" value="1"/>
</dbReference>
<feature type="transmembrane region" description="Helical" evidence="11">
    <location>
        <begin position="24"/>
        <end position="48"/>
    </location>
</feature>
<evidence type="ECO:0000313" key="13">
    <source>
        <dbReference type="Ensembl" id="ENSSPUP00000003699.1"/>
    </source>
</evidence>
<sequence length="307" mass="34879">MDGQSLNTTVEKFVLLGLSPSRHIQLFLFTIFLLAYTTTWLANLTIIITVTTDHRLHTPMYFLLANLAMIDVSYSSVTVPKLLYDLLNENKTISFNGCMTQMLFFHLCGGTMVFFLIVMAFDRWVAIYRPLRYLIIMNRNVCVGLVAGAWLGGFAHSIVQVALMIRLPFCGPKILDNFYCDVPQVVKLACTDTFVVELLMISNSGMLTSLSFLVLLVSYMVILVMLRNRVGEGRQKAYSTCAVQMTVVSLIFGPYIFIYARPFRKFAADKAVSVLYTVFTPMLNPMIYTLRNKEMKGVIRRLVVRMN</sequence>
<dbReference type="SUPFAM" id="SSF81321">
    <property type="entry name" value="Family A G protein-coupled receptor-like"/>
    <property type="match status" value="1"/>
</dbReference>
<keyword evidence="9" id="KW-0675">Receptor</keyword>
<dbReference type="Gene3D" id="1.20.1070.10">
    <property type="entry name" value="Rhodopsin 7-helix transmembrane proteins"/>
    <property type="match status" value="1"/>
</dbReference>
<feature type="transmembrane region" description="Helical" evidence="11">
    <location>
        <begin position="238"/>
        <end position="259"/>
    </location>
</feature>
<dbReference type="PRINTS" id="PR00237">
    <property type="entry name" value="GPCRRHODOPSN"/>
</dbReference>